<dbReference type="InterPro" id="IPR050312">
    <property type="entry name" value="IolE/XylAMocC-like"/>
</dbReference>
<dbReference type="PANTHER" id="PTHR12110">
    <property type="entry name" value="HYDROXYPYRUVATE ISOMERASE"/>
    <property type="match status" value="1"/>
</dbReference>
<dbReference type="STRING" id="553467.SAMN04488063_1654"/>
<dbReference type="InterPro" id="IPR013022">
    <property type="entry name" value="Xyl_isomerase-like_TIM-brl"/>
</dbReference>
<evidence type="ECO:0000313" key="3">
    <source>
        <dbReference type="Proteomes" id="UP000198876"/>
    </source>
</evidence>
<feature type="domain" description="Xylose isomerase-like TIM barrel" evidence="1">
    <location>
        <begin position="44"/>
        <end position="240"/>
    </location>
</feature>
<sequence>MRERAIPFASTTCLNGHSYVETLDAYEDAGLERVELGYCPDTLDMNEIVTSYDFEFAAHNYFRPLDDDFVLNLASRDESIRQRSVSYVCNGIDFCDKHGIDLYTFHAGFRADPNLSLEFPCEVALYDRCFDLFVRSLREVAEYARDTDVELAVENNVVTEENVIEDEPLVLLCEPGECKRLFDSIDPEEIGILLDTGHLNVSAATRGYDPATFVEESAPYLKAFHLHTNNGESDQHRPITPDDSTLDIYQQFPDVVASVEAKFDHASELAAHLDTLVKSYPTA</sequence>
<dbReference type="EMBL" id="FOOQ01000001">
    <property type="protein sequence ID" value="SFG17287.1"/>
    <property type="molecule type" value="Genomic_DNA"/>
</dbReference>
<gene>
    <name evidence="2" type="ORF">SAMN04488063_1654</name>
</gene>
<name>A0A1I2PTF2_9EURY</name>
<dbReference type="OrthoDB" id="372143at2157"/>
<dbReference type="RefSeq" id="WP_092890927.1">
    <property type="nucleotide sequence ID" value="NZ_FOOQ01000001.1"/>
</dbReference>
<proteinExistence type="predicted"/>
<dbReference type="Gene3D" id="3.20.20.150">
    <property type="entry name" value="Divalent-metal-dependent TIM barrel enzymes"/>
    <property type="match status" value="1"/>
</dbReference>
<keyword evidence="2" id="KW-0413">Isomerase</keyword>
<protein>
    <submittedName>
        <fullName evidence="2">Sugar phosphate isomerase/epimerase</fullName>
    </submittedName>
</protein>
<dbReference type="InterPro" id="IPR036237">
    <property type="entry name" value="Xyl_isomerase-like_sf"/>
</dbReference>
<keyword evidence="3" id="KW-1185">Reference proteome</keyword>
<organism evidence="2 3">
    <name type="scientific">Halopelagius inordinatus</name>
    <dbReference type="NCBI Taxonomy" id="553467"/>
    <lineage>
        <taxon>Archaea</taxon>
        <taxon>Methanobacteriati</taxon>
        <taxon>Methanobacteriota</taxon>
        <taxon>Stenosarchaea group</taxon>
        <taxon>Halobacteria</taxon>
        <taxon>Halobacteriales</taxon>
        <taxon>Haloferacaceae</taxon>
    </lineage>
</organism>
<evidence type="ECO:0000313" key="2">
    <source>
        <dbReference type="EMBL" id="SFG17287.1"/>
    </source>
</evidence>
<accession>A0A1I2PTF2</accession>
<dbReference type="AlphaFoldDB" id="A0A1I2PTF2"/>
<dbReference type="SUPFAM" id="SSF51658">
    <property type="entry name" value="Xylose isomerase-like"/>
    <property type="match status" value="1"/>
</dbReference>
<evidence type="ECO:0000259" key="1">
    <source>
        <dbReference type="Pfam" id="PF01261"/>
    </source>
</evidence>
<dbReference type="Pfam" id="PF01261">
    <property type="entry name" value="AP_endonuc_2"/>
    <property type="match status" value="1"/>
</dbReference>
<dbReference type="GO" id="GO:0016853">
    <property type="term" value="F:isomerase activity"/>
    <property type="evidence" value="ECO:0007669"/>
    <property type="project" value="UniProtKB-KW"/>
</dbReference>
<reference evidence="3" key="1">
    <citation type="submission" date="2016-10" db="EMBL/GenBank/DDBJ databases">
        <authorList>
            <person name="Varghese N."/>
            <person name="Submissions S."/>
        </authorList>
    </citation>
    <scope>NUCLEOTIDE SEQUENCE [LARGE SCALE GENOMIC DNA]</scope>
    <source>
        <strain evidence="3">CGMCC 1.7739</strain>
    </source>
</reference>
<dbReference type="Proteomes" id="UP000198876">
    <property type="component" value="Unassembled WGS sequence"/>
</dbReference>
<dbReference type="PANTHER" id="PTHR12110:SF21">
    <property type="entry name" value="XYLOSE ISOMERASE-LIKE TIM BARREL DOMAIN-CONTAINING PROTEIN"/>
    <property type="match status" value="1"/>
</dbReference>